<gene>
    <name evidence="2" type="ORF">FOIG_03760</name>
</gene>
<dbReference type="GeneID" id="42028935"/>
<evidence type="ECO:0000256" key="1">
    <source>
        <dbReference type="SAM" id="MobiDB-lite"/>
    </source>
</evidence>
<evidence type="ECO:0000313" key="2">
    <source>
        <dbReference type="EMBL" id="EXM07201.1"/>
    </source>
</evidence>
<reference evidence="2" key="2">
    <citation type="submission" date="2012-05" db="EMBL/GenBank/DDBJ databases">
        <title>The Genome Annotation of Fusarium oxysporum II5.</title>
        <authorList>
            <consortium name="The Broad Institute Genomics Platform"/>
            <person name="Ma L.-J."/>
            <person name="Corby-Kistler H."/>
            <person name="Broz K."/>
            <person name="Gale L.R."/>
            <person name="Jonkers W."/>
            <person name="O'Donnell K."/>
            <person name="Ploetz R."/>
            <person name="Steinberg C."/>
            <person name="Schwartz D.C."/>
            <person name="VanEtten H."/>
            <person name="Zhou S."/>
            <person name="Young S.K."/>
            <person name="Zeng Q."/>
            <person name="Gargeya S."/>
            <person name="Fitzgerald M."/>
            <person name="Abouelleil A."/>
            <person name="Alvarado L."/>
            <person name="Chapman S.B."/>
            <person name="Gainer-Dewar J."/>
            <person name="Goldberg J."/>
            <person name="Griggs A."/>
            <person name="Gujja S."/>
            <person name="Hansen M."/>
            <person name="Howarth C."/>
            <person name="Imamovic A."/>
            <person name="Ireland A."/>
            <person name="Larimer J."/>
            <person name="McCowan C."/>
            <person name="Murphy C."/>
            <person name="Pearson M."/>
            <person name="Poon T.W."/>
            <person name="Priest M."/>
            <person name="Roberts A."/>
            <person name="Saif S."/>
            <person name="Shea T."/>
            <person name="Sykes S."/>
            <person name="Wortman J."/>
            <person name="Nusbaum C."/>
            <person name="Birren B."/>
        </authorList>
    </citation>
    <scope>NUCLEOTIDE SEQUENCE</scope>
    <source>
        <strain evidence="2">54006</strain>
    </source>
</reference>
<dbReference type="VEuPathDB" id="FungiDB:FOIG_03760"/>
<dbReference type="AlphaFoldDB" id="X0KEU9"/>
<organism evidence="2">
    <name type="scientific">Fusarium odoratissimum (strain NRRL 54006)</name>
    <dbReference type="NCBI Taxonomy" id="1089451"/>
    <lineage>
        <taxon>Eukaryota</taxon>
        <taxon>Fungi</taxon>
        <taxon>Dikarya</taxon>
        <taxon>Ascomycota</taxon>
        <taxon>Pezizomycotina</taxon>
        <taxon>Sordariomycetes</taxon>
        <taxon>Hypocreomycetidae</taxon>
        <taxon>Hypocreales</taxon>
        <taxon>Nectriaceae</taxon>
        <taxon>Fusarium</taxon>
        <taxon>Fusarium oxysporum species complex</taxon>
        <taxon>Fusarium oxysporum f. sp. cubense (strain race 4)</taxon>
    </lineage>
</organism>
<dbReference type="HOGENOM" id="CLU_175708_0_0_1"/>
<dbReference type="RefSeq" id="XP_031069290.1">
    <property type="nucleotide sequence ID" value="XM_031201766.1"/>
</dbReference>
<sequence>MQGRKKPVVLLSGPREGSDAEQHAGDWVQEGSPKIEVELAESPNVKGTRQSSEFQLSQIDRRFAIEQRLVIERVMEQSE</sequence>
<protein>
    <submittedName>
        <fullName evidence="2">Uncharacterized protein</fullName>
    </submittedName>
</protein>
<proteinExistence type="predicted"/>
<dbReference type="EMBL" id="JH658275">
    <property type="protein sequence ID" value="EXM07201.1"/>
    <property type="molecule type" value="Genomic_DNA"/>
</dbReference>
<accession>X0KEU9</accession>
<feature type="region of interest" description="Disordered" evidence="1">
    <location>
        <begin position="1"/>
        <end position="25"/>
    </location>
</feature>
<name>X0KEU9_FUSO5</name>
<reference evidence="2" key="1">
    <citation type="submission" date="2011-11" db="EMBL/GenBank/DDBJ databases">
        <title>The Genome Sequence of Fusarium oxysporum II5.</title>
        <authorList>
            <consortium name="The Broad Institute Genome Sequencing Platform"/>
            <person name="Ma L.-J."/>
            <person name="Gale L.R."/>
            <person name="Schwartz D.C."/>
            <person name="Zhou S."/>
            <person name="Corby-Kistler H."/>
            <person name="Young S.K."/>
            <person name="Zeng Q."/>
            <person name="Gargeya S."/>
            <person name="Fitzgerald M."/>
            <person name="Haas B."/>
            <person name="Abouelleil A."/>
            <person name="Alvarado L."/>
            <person name="Arachchi H.M."/>
            <person name="Berlin A."/>
            <person name="Brown A."/>
            <person name="Chapman S.B."/>
            <person name="Chen Z."/>
            <person name="Dunbar C."/>
            <person name="Freedman E."/>
            <person name="Gearin G."/>
            <person name="Goldberg J."/>
            <person name="Griggs A."/>
            <person name="Gujja S."/>
            <person name="Heiman D."/>
            <person name="Howarth C."/>
            <person name="Larson L."/>
            <person name="Lui A."/>
            <person name="MacDonald P.J.P."/>
            <person name="Montmayeur A."/>
            <person name="Murphy C."/>
            <person name="Neiman D."/>
            <person name="Pearson M."/>
            <person name="Priest M."/>
            <person name="Roberts A."/>
            <person name="Saif S."/>
            <person name="Shea T."/>
            <person name="Shenoy N."/>
            <person name="Sisk P."/>
            <person name="Stolte C."/>
            <person name="Sykes S."/>
            <person name="Wortman J."/>
            <person name="Nusbaum C."/>
            <person name="Birren B."/>
        </authorList>
    </citation>
    <scope>NUCLEOTIDE SEQUENCE [LARGE SCALE GENOMIC DNA]</scope>
    <source>
        <strain evidence="2">54006</strain>
    </source>
</reference>
<dbReference type="Proteomes" id="UP000030685">
    <property type="component" value="Unassembled WGS sequence"/>
</dbReference>